<dbReference type="PANTHER" id="PTHR30349">
    <property type="entry name" value="PHAGE INTEGRASE-RELATED"/>
    <property type="match status" value="1"/>
</dbReference>
<dbReference type="Proteomes" id="UP000345527">
    <property type="component" value="Unassembled WGS sequence"/>
</dbReference>
<evidence type="ECO:0000256" key="1">
    <source>
        <dbReference type="ARBA" id="ARBA00008857"/>
    </source>
</evidence>
<organism evidence="6 7">
    <name type="scientific">Bifidobacterium vespertilionis</name>
    <dbReference type="NCBI Taxonomy" id="2562524"/>
    <lineage>
        <taxon>Bacteria</taxon>
        <taxon>Bacillati</taxon>
        <taxon>Actinomycetota</taxon>
        <taxon>Actinomycetes</taxon>
        <taxon>Bifidobacteriales</taxon>
        <taxon>Bifidobacteriaceae</taxon>
        <taxon>Bifidobacterium</taxon>
    </lineage>
</organism>
<comment type="caution">
    <text evidence="6">The sequence shown here is derived from an EMBL/GenBank/DDBJ whole genome shotgun (WGS) entry which is preliminary data.</text>
</comment>
<reference evidence="7 8" key="1">
    <citation type="journal article" date="2019" name="Syst. Appl. Microbiol.">
        <title>Characterization of Bifidobacterium species in feaces of the Egyptian fruit bat: Description of B. vespertilionis sp. nov. and B. rousetti sp. nov.</title>
        <authorList>
            <person name="Modesto M."/>
            <person name="Satti M."/>
            <person name="Watanabe K."/>
            <person name="Puglisi E."/>
            <person name="Morelli L."/>
            <person name="Huang C.-H."/>
            <person name="Liou J.-S."/>
            <person name="Miyashita M."/>
            <person name="Tamura T."/>
            <person name="Saito S."/>
            <person name="Mori K."/>
            <person name="Huang L."/>
            <person name="Sciavilla P."/>
            <person name="Sandri C."/>
            <person name="Spiezio C."/>
            <person name="Vitali F."/>
            <person name="Cavalieri D."/>
            <person name="Perpetuini G."/>
            <person name="Tofalo R."/>
            <person name="Bonetti A."/>
            <person name="Arita M."/>
            <person name="Mattarelli P."/>
        </authorList>
    </citation>
    <scope>NUCLEOTIDE SEQUENCE [LARGE SCALE GENOMIC DNA]</scope>
    <source>
        <strain evidence="5 8">RST16</strain>
        <strain evidence="6 7">RST8</strain>
    </source>
</reference>
<dbReference type="GO" id="GO:0006310">
    <property type="term" value="P:DNA recombination"/>
    <property type="evidence" value="ECO:0007669"/>
    <property type="project" value="UniProtKB-KW"/>
</dbReference>
<dbReference type="EMBL" id="RZNZ01000003">
    <property type="protein sequence ID" value="KAA8821710.1"/>
    <property type="molecule type" value="Genomic_DNA"/>
</dbReference>
<name>A0A5J5DY82_9BIFI</name>
<dbReference type="InterPro" id="IPR011010">
    <property type="entry name" value="DNA_brk_join_enz"/>
</dbReference>
<evidence type="ECO:0000259" key="4">
    <source>
        <dbReference type="PROSITE" id="PS51898"/>
    </source>
</evidence>
<dbReference type="RefSeq" id="WP_150353112.1">
    <property type="nucleotide sequence ID" value="NZ_RZNZ01000003.1"/>
</dbReference>
<gene>
    <name evidence="6" type="ORF">EM848_00855</name>
    <name evidence="5" type="ORF">EMO90_03560</name>
</gene>
<feature type="domain" description="Tyr recombinase" evidence="4">
    <location>
        <begin position="179"/>
        <end position="393"/>
    </location>
</feature>
<dbReference type="InterPro" id="IPR002104">
    <property type="entry name" value="Integrase_catalytic"/>
</dbReference>
<dbReference type="Proteomes" id="UP000374630">
    <property type="component" value="Unassembled WGS sequence"/>
</dbReference>
<dbReference type="GO" id="GO:0003677">
    <property type="term" value="F:DNA binding"/>
    <property type="evidence" value="ECO:0007669"/>
    <property type="project" value="UniProtKB-KW"/>
</dbReference>
<evidence type="ECO:0000313" key="6">
    <source>
        <dbReference type="EMBL" id="KAA8824790.1"/>
    </source>
</evidence>
<dbReference type="GO" id="GO:0015074">
    <property type="term" value="P:DNA integration"/>
    <property type="evidence" value="ECO:0007669"/>
    <property type="project" value="InterPro"/>
</dbReference>
<dbReference type="Gene3D" id="1.10.443.10">
    <property type="entry name" value="Intergrase catalytic core"/>
    <property type="match status" value="1"/>
</dbReference>
<dbReference type="OrthoDB" id="1822491at2"/>
<dbReference type="InterPro" id="IPR010998">
    <property type="entry name" value="Integrase_recombinase_N"/>
</dbReference>
<dbReference type="EMBL" id="RZOA01000001">
    <property type="protein sequence ID" value="KAA8824790.1"/>
    <property type="molecule type" value="Genomic_DNA"/>
</dbReference>
<sequence length="403" mass="45501">MNEVQDKKQRRPHGSGAVYRTANGTWIAARELPPDRATGNRRRLTAKGKTKAKALGRLKTKAKEYERTGKIASSTSPLLRDWSERWLKEIATVGVRPKTARSLEVQMERICNLIGGVRLGRLEPSDMRVCVAGLEETLAPLTVRVTWATFVRCMRDAVREGLIRDNPCDMVDSPSGRRQDFLILTPAQATKLCSDEVELMWKLDWVLGYQTGMRTGERRGITFDELVTIDGVPCIHVKRQLQRIADDEPKWPKRMAFVPIPQGDHEWLVPPKTEAGNRLIPLPAETLALMGKWREMRRTMGYGEDPLDLLFIDDKHGGRAVTGARERYMFEKALKHSGLPHVRIHSMRHTLITALAQQNLPEAIRLAYVGHEDGKVDAQYQHMSVQSLVAAAQAANRLIGVRQ</sequence>
<keyword evidence="2" id="KW-0238">DNA-binding</keyword>
<keyword evidence="8" id="KW-1185">Reference proteome</keyword>
<protein>
    <recommendedName>
        <fullName evidence="4">Tyr recombinase domain-containing protein</fullName>
    </recommendedName>
</protein>
<accession>A0A5J5DY82</accession>
<dbReference type="Gene3D" id="1.10.150.130">
    <property type="match status" value="1"/>
</dbReference>
<comment type="similarity">
    <text evidence="1">Belongs to the 'phage' integrase family.</text>
</comment>
<dbReference type="AlphaFoldDB" id="A0A5J5DY82"/>
<dbReference type="InterPro" id="IPR013762">
    <property type="entry name" value="Integrase-like_cat_sf"/>
</dbReference>
<dbReference type="PANTHER" id="PTHR30349:SF64">
    <property type="entry name" value="PROPHAGE INTEGRASE INTD-RELATED"/>
    <property type="match status" value="1"/>
</dbReference>
<evidence type="ECO:0000313" key="8">
    <source>
        <dbReference type="Proteomes" id="UP000374630"/>
    </source>
</evidence>
<evidence type="ECO:0000313" key="7">
    <source>
        <dbReference type="Proteomes" id="UP000345527"/>
    </source>
</evidence>
<dbReference type="InterPro" id="IPR050090">
    <property type="entry name" value="Tyrosine_recombinase_XerCD"/>
</dbReference>
<evidence type="ECO:0000256" key="2">
    <source>
        <dbReference type="ARBA" id="ARBA00023125"/>
    </source>
</evidence>
<evidence type="ECO:0000313" key="5">
    <source>
        <dbReference type="EMBL" id="KAA8821710.1"/>
    </source>
</evidence>
<dbReference type="SUPFAM" id="SSF56349">
    <property type="entry name" value="DNA breaking-rejoining enzymes"/>
    <property type="match status" value="1"/>
</dbReference>
<evidence type="ECO:0000256" key="3">
    <source>
        <dbReference type="ARBA" id="ARBA00023172"/>
    </source>
</evidence>
<dbReference type="PROSITE" id="PS51898">
    <property type="entry name" value="TYR_RECOMBINASE"/>
    <property type="match status" value="1"/>
</dbReference>
<dbReference type="Pfam" id="PF00589">
    <property type="entry name" value="Phage_integrase"/>
    <property type="match status" value="1"/>
</dbReference>
<proteinExistence type="inferred from homology"/>
<keyword evidence="3" id="KW-0233">DNA recombination</keyword>